<reference evidence="1" key="1">
    <citation type="journal article" date="2021" name="PeerJ">
        <title>Extensive microbial diversity within the chicken gut microbiome revealed by metagenomics and culture.</title>
        <authorList>
            <person name="Gilroy R."/>
            <person name="Ravi A."/>
            <person name="Getino M."/>
            <person name="Pursley I."/>
            <person name="Horton D.L."/>
            <person name="Alikhan N.F."/>
            <person name="Baker D."/>
            <person name="Gharbi K."/>
            <person name="Hall N."/>
            <person name="Watson M."/>
            <person name="Adriaenssens E.M."/>
            <person name="Foster-Nyarko E."/>
            <person name="Jarju S."/>
            <person name="Secka A."/>
            <person name="Antonio M."/>
            <person name="Oren A."/>
            <person name="Chaudhuri R.R."/>
            <person name="La Ragione R."/>
            <person name="Hildebrand F."/>
            <person name="Pallen M.J."/>
        </authorList>
    </citation>
    <scope>NUCLEOTIDE SEQUENCE</scope>
    <source>
        <strain evidence="1">ChiW4-1371</strain>
    </source>
</reference>
<gene>
    <name evidence="1" type="ORF">H9804_02615</name>
</gene>
<comment type="caution">
    <text evidence="1">The sequence shown here is derived from an EMBL/GenBank/DDBJ whole genome shotgun (WGS) entry which is preliminary data.</text>
</comment>
<dbReference type="AlphaFoldDB" id="A0A9D2GRU8"/>
<proteinExistence type="predicted"/>
<dbReference type="EMBL" id="DXAQ01000037">
    <property type="protein sequence ID" value="HIZ88813.1"/>
    <property type="molecule type" value="Genomic_DNA"/>
</dbReference>
<evidence type="ECO:0000313" key="2">
    <source>
        <dbReference type="Proteomes" id="UP000824176"/>
    </source>
</evidence>
<organism evidence="1 2">
    <name type="scientific">Candidatus Mucispirillum faecigallinarum</name>
    <dbReference type="NCBI Taxonomy" id="2838699"/>
    <lineage>
        <taxon>Bacteria</taxon>
        <taxon>Pseudomonadati</taxon>
        <taxon>Deferribacterota</taxon>
        <taxon>Deferribacteres</taxon>
        <taxon>Deferribacterales</taxon>
        <taxon>Mucispirillaceae</taxon>
        <taxon>Mucispirillum</taxon>
    </lineage>
</organism>
<protein>
    <submittedName>
        <fullName evidence="1">Uncharacterized protein</fullName>
    </submittedName>
</protein>
<reference evidence="1" key="2">
    <citation type="submission" date="2021-04" db="EMBL/GenBank/DDBJ databases">
        <authorList>
            <person name="Gilroy R."/>
        </authorList>
    </citation>
    <scope>NUCLEOTIDE SEQUENCE</scope>
    <source>
        <strain evidence="1">ChiW4-1371</strain>
    </source>
</reference>
<name>A0A9D2GRU8_9BACT</name>
<dbReference type="Proteomes" id="UP000824176">
    <property type="component" value="Unassembled WGS sequence"/>
</dbReference>
<accession>A0A9D2GRU8</accession>
<evidence type="ECO:0000313" key="1">
    <source>
        <dbReference type="EMBL" id="HIZ88813.1"/>
    </source>
</evidence>
<sequence length="63" mass="7158">MQKCSSNADMKTDKNSKEISQKFICDGNSCRPVYDTSDEQFKEKKAEGISLNINLLTDESKKH</sequence>